<evidence type="ECO:0000313" key="2">
    <source>
        <dbReference type="EMBL" id="KAJ4435797.1"/>
    </source>
</evidence>
<accession>A0ABQ8SQ16</accession>
<dbReference type="EMBL" id="JAJSOF020000023">
    <property type="protein sequence ID" value="KAJ4435797.1"/>
    <property type="molecule type" value="Genomic_DNA"/>
</dbReference>
<organism evidence="2 3">
    <name type="scientific">Periplaneta americana</name>
    <name type="common">American cockroach</name>
    <name type="synonym">Blatta americana</name>
    <dbReference type="NCBI Taxonomy" id="6978"/>
    <lineage>
        <taxon>Eukaryota</taxon>
        <taxon>Metazoa</taxon>
        <taxon>Ecdysozoa</taxon>
        <taxon>Arthropoda</taxon>
        <taxon>Hexapoda</taxon>
        <taxon>Insecta</taxon>
        <taxon>Pterygota</taxon>
        <taxon>Neoptera</taxon>
        <taxon>Polyneoptera</taxon>
        <taxon>Dictyoptera</taxon>
        <taxon>Blattodea</taxon>
        <taxon>Blattoidea</taxon>
        <taxon>Blattidae</taxon>
        <taxon>Blattinae</taxon>
        <taxon>Periplaneta</taxon>
    </lineage>
</organism>
<proteinExistence type="predicted"/>
<evidence type="ECO:0000256" key="1">
    <source>
        <dbReference type="SAM" id="MobiDB-lite"/>
    </source>
</evidence>
<feature type="compositionally biased region" description="Polar residues" evidence="1">
    <location>
        <begin position="217"/>
        <end position="230"/>
    </location>
</feature>
<keyword evidence="3" id="KW-1185">Reference proteome</keyword>
<feature type="region of interest" description="Disordered" evidence="1">
    <location>
        <begin position="212"/>
        <end position="243"/>
    </location>
</feature>
<dbReference type="Proteomes" id="UP001148838">
    <property type="component" value="Unassembled WGS sequence"/>
</dbReference>
<sequence length="328" mass="36943">MRRRAQISTVQTLADNRERFTFETLRMYLEVVVITEDVQNVHLLLECRPHIDVSLTCEHDPKLQEYCVCPQNMPQFDSEGILNQAPETNKPMILNGPTSRNREGSDQQEELMSSRPFGNFEGKLCSLTDSESNHRSICIAQEAVSFPKTSAFGPAANRSAFFTSKALVFQIRRIGYISVVGVPEFCPADVLLHASKSTDMSLSHLNTLNWHRPGPGSNLQPRAQKTSSIPTKLPRPTRSTPPLANRLLLPLTEPYGTRQVDQRKCIQARDITIFVVDQALDAERAILRPERLNHGENLLPHRELNSQPSALQCNVLTVDASELYSQRM</sequence>
<gene>
    <name evidence="2" type="ORF">ANN_18416</name>
</gene>
<reference evidence="2 3" key="1">
    <citation type="journal article" date="2022" name="Allergy">
        <title>Genome assembly and annotation of Periplaneta americana reveal a comprehensive cockroach allergen profile.</title>
        <authorList>
            <person name="Wang L."/>
            <person name="Xiong Q."/>
            <person name="Saelim N."/>
            <person name="Wang L."/>
            <person name="Nong W."/>
            <person name="Wan A.T."/>
            <person name="Shi M."/>
            <person name="Liu X."/>
            <person name="Cao Q."/>
            <person name="Hui J.H.L."/>
            <person name="Sookrung N."/>
            <person name="Leung T.F."/>
            <person name="Tungtrongchitr A."/>
            <person name="Tsui S.K.W."/>
        </authorList>
    </citation>
    <scope>NUCLEOTIDE SEQUENCE [LARGE SCALE GENOMIC DNA]</scope>
    <source>
        <strain evidence="2">PWHHKU_190912</strain>
    </source>
</reference>
<name>A0ABQ8SQ16_PERAM</name>
<comment type="caution">
    <text evidence="2">The sequence shown here is derived from an EMBL/GenBank/DDBJ whole genome shotgun (WGS) entry which is preliminary data.</text>
</comment>
<protein>
    <submittedName>
        <fullName evidence="2">Uncharacterized protein</fullName>
    </submittedName>
</protein>
<evidence type="ECO:0000313" key="3">
    <source>
        <dbReference type="Proteomes" id="UP001148838"/>
    </source>
</evidence>